<evidence type="ECO:0000256" key="6">
    <source>
        <dbReference type="ARBA" id="ARBA00023170"/>
    </source>
</evidence>
<keyword evidence="10" id="KW-1185">Reference proteome</keyword>
<evidence type="ECO:0000256" key="2">
    <source>
        <dbReference type="ARBA" id="ARBA00022614"/>
    </source>
</evidence>
<keyword evidence="7" id="KW-0472">Membrane</keyword>
<dbReference type="InterPro" id="IPR001611">
    <property type="entry name" value="Leu-rich_rpt"/>
</dbReference>
<dbReference type="PROSITE" id="PS51450">
    <property type="entry name" value="LRR"/>
    <property type="match status" value="1"/>
</dbReference>
<comment type="similarity">
    <text evidence="1">Belongs to the G-protein coupled receptor 2 family. Adhesion G-protein coupled receptor (ADGR) subfamily.</text>
</comment>
<dbReference type="Gene3D" id="2.60.40.10">
    <property type="entry name" value="Immunoglobulins"/>
    <property type="match status" value="1"/>
</dbReference>
<evidence type="ECO:0000256" key="5">
    <source>
        <dbReference type="ARBA" id="ARBA00023157"/>
    </source>
</evidence>
<evidence type="ECO:0000259" key="8">
    <source>
        <dbReference type="PROSITE" id="PS50835"/>
    </source>
</evidence>
<keyword evidence="5" id="KW-1015">Disulfide bond</keyword>
<protein>
    <recommendedName>
        <fullName evidence="8">Ig-like domain-containing protein</fullName>
    </recommendedName>
</protein>
<comment type="caution">
    <text evidence="9">The sequence shown here is derived from an EMBL/GenBank/DDBJ whole genome shotgun (WGS) entry which is preliminary data.</text>
</comment>
<dbReference type="InterPro" id="IPR003598">
    <property type="entry name" value="Ig_sub2"/>
</dbReference>
<dbReference type="InterPro" id="IPR003599">
    <property type="entry name" value="Ig_sub"/>
</dbReference>
<evidence type="ECO:0000256" key="3">
    <source>
        <dbReference type="ARBA" id="ARBA00022729"/>
    </source>
</evidence>
<dbReference type="InterPro" id="IPR036179">
    <property type="entry name" value="Ig-like_dom_sf"/>
</dbReference>
<dbReference type="SMART" id="SM00369">
    <property type="entry name" value="LRR_TYP"/>
    <property type="match status" value="4"/>
</dbReference>
<dbReference type="InterPro" id="IPR000483">
    <property type="entry name" value="Cys-rich_flank_reg_C"/>
</dbReference>
<dbReference type="PROSITE" id="PS50835">
    <property type="entry name" value="IG_LIKE"/>
    <property type="match status" value="1"/>
</dbReference>
<dbReference type="SUPFAM" id="SSF52058">
    <property type="entry name" value="L domain-like"/>
    <property type="match status" value="1"/>
</dbReference>
<dbReference type="Pfam" id="PF13855">
    <property type="entry name" value="LRR_8"/>
    <property type="match status" value="1"/>
</dbReference>
<feature type="transmembrane region" description="Helical" evidence="7">
    <location>
        <begin position="442"/>
        <end position="461"/>
    </location>
</feature>
<dbReference type="GO" id="GO:0007166">
    <property type="term" value="P:cell surface receptor signaling pathway"/>
    <property type="evidence" value="ECO:0007669"/>
    <property type="project" value="TreeGrafter"/>
</dbReference>
<keyword evidence="7" id="KW-1133">Transmembrane helix</keyword>
<evidence type="ECO:0000313" key="9">
    <source>
        <dbReference type="EMBL" id="CAL1535531.1"/>
    </source>
</evidence>
<keyword evidence="3" id="KW-0732">Signal</keyword>
<feature type="domain" description="Ig-like" evidence="8">
    <location>
        <begin position="310"/>
        <end position="428"/>
    </location>
</feature>
<dbReference type="PANTHER" id="PTHR45930:SF4">
    <property type="entry name" value="ADHESION G PROTEIN-COUPLED RECEPTOR A3"/>
    <property type="match status" value="1"/>
</dbReference>
<evidence type="ECO:0000256" key="7">
    <source>
        <dbReference type="SAM" id="Phobius"/>
    </source>
</evidence>
<name>A0AAV2HN99_LYMST</name>
<proteinExistence type="inferred from homology"/>
<sequence length="659" mass="72909">MEFLFLWQILQLFFTLTVHFNIVYSMVDLNKHKSLCPHSCACVETNELSTKLTCEVSTSSEWENTCKEIHTIFSDEERGLELKLSGNAVNFIHHLSCLPELKSLDISNTSLKLRPEVFKGLRVTSSLKISSNGIKSLPEKVFHGLDHLSELDMSHNEMNHLEPDTFSSMHALTSFDVSFNSLTDISLQFFSSMTSLQRINFEYNAIDVFSAQHIANCTGLESLNLHHNRLKSLIVSENDTEVLIMRGIKSLDISENPLECSCVIGQMLRLLPELRPVLMSPQNTLCSSPDSLVGKRLVEIESASLLCSSPHSLMTTPKNTTSVLTTSSVTFQCAVKGFPQPSIIWKTPWGELFSKDKFPDEQPDSSLFGKSISMRKKYEEPNVDIVSSIHIDSTGNLIIKKIRGSMSGNFTCLALNVAGNVSLDLEVLVFTNFIPIAIQSQFIGAYCATGFLVIGILVGLIKMAINQIRHKLYFIVPLLSKSPSTHHPGDMSCGDSVLVDVTNSSGSQDGSFGQEATVTSPLLIHRENSNESNKHDAGDGSYSPKDWRPKAIFESLEDARGKLRYGVGRKMERVRKNVQSIKESGSVYVHSIVETGSSAASRMKAGVVMGVETVKCHVQSIKELCGTGYMGTQTISMVSVETDVDSNERREVIKQVTFV</sequence>
<gene>
    <name evidence="9" type="ORF">GSLYS_00009491001</name>
</gene>
<dbReference type="SMART" id="SM00408">
    <property type="entry name" value="IGc2"/>
    <property type="match status" value="1"/>
</dbReference>
<keyword evidence="2" id="KW-0433">Leucine-rich repeat</keyword>
<dbReference type="InterPro" id="IPR007110">
    <property type="entry name" value="Ig-like_dom"/>
</dbReference>
<evidence type="ECO:0000313" key="10">
    <source>
        <dbReference type="Proteomes" id="UP001497497"/>
    </source>
</evidence>
<evidence type="ECO:0000256" key="4">
    <source>
        <dbReference type="ARBA" id="ARBA00022737"/>
    </source>
</evidence>
<dbReference type="SUPFAM" id="SSF48726">
    <property type="entry name" value="Immunoglobulin"/>
    <property type="match status" value="1"/>
</dbReference>
<evidence type="ECO:0000256" key="1">
    <source>
        <dbReference type="ARBA" id="ARBA00007343"/>
    </source>
</evidence>
<dbReference type="InterPro" id="IPR051963">
    <property type="entry name" value="Adhesion_GPCR_A"/>
</dbReference>
<dbReference type="SMART" id="SM00409">
    <property type="entry name" value="IG"/>
    <property type="match status" value="1"/>
</dbReference>
<accession>A0AAV2HN99</accession>
<dbReference type="SMART" id="SM00082">
    <property type="entry name" value="LRRCT"/>
    <property type="match status" value="1"/>
</dbReference>
<dbReference type="GO" id="GO:0005886">
    <property type="term" value="C:plasma membrane"/>
    <property type="evidence" value="ECO:0007669"/>
    <property type="project" value="TreeGrafter"/>
</dbReference>
<dbReference type="AlphaFoldDB" id="A0AAV2HN99"/>
<keyword evidence="7" id="KW-0812">Transmembrane</keyword>
<dbReference type="Proteomes" id="UP001497497">
    <property type="component" value="Unassembled WGS sequence"/>
</dbReference>
<dbReference type="EMBL" id="CAXITT010000204">
    <property type="protein sequence ID" value="CAL1535531.1"/>
    <property type="molecule type" value="Genomic_DNA"/>
</dbReference>
<organism evidence="9 10">
    <name type="scientific">Lymnaea stagnalis</name>
    <name type="common">Great pond snail</name>
    <name type="synonym">Helix stagnalis</name>
    <dbReference type="NCBI Taxonomy" id="6523"/>
    <lineage>
        <taxon>Eukaryota</taxon>
        <taxon>Metazoa</taxon>
        <taxon>Spiralia</taxon>
        <taxon>Lophotrochozoa</taxon>
        <taxon>Mollusca</taxon>
        <taxon>Gastropoda</taxon>
        <taxon>Heterobranchia</taxon>
        <taxon>Euthyneura</taxon>
        <taxon>Panpulmonata</taxon>
        <taxon>Hygrophila</taxon>
        <taxon>Lymnaeoidea</taxon>
        <taxon>Lymnaeidae</taxon>
        <taxon>Lymnaea</taxon>
    </lineage>
</organism>
<dbReference type="Pfam" id="PF13927">
    <property type="entry name" value="Ig_3"/>
    <property type="match status" value="1"/>
</dbReference>
<keyword evidence="4" id="KW-0677">Repeat</keyword>
<dbReference type="Gene3D" id="3.80.10.10">
    <property type="entry name" value="Ribonuclease Inhibitor"/>
    <property type="match status" value="1"/>
</dbReference>
<keyword evidence="6" id="KW-0675">Receptor</keyword>
<dbReference type="InterPro" id="IPR003591">
    <property type="entry name" value="Leu-rich_rpt_typical-subtyp"/>
</dbReference>
<reference evidence="9 10" key="1">
    <citation type="submission" date="2024-04" db="EMBL/GenBank/DDBJ databases">
        <authorList>
            <consortium name="Genoscope - CEA"/>
            <person name="William W."/>
        </authorList>
    </citation>
    <scope>NUCLEOTIDE SEQUENCE [LARGE SCALE GENOMIC DNA]</scope>
</reference>
<dbReference type="InterPro" id="IPR032675">
    <property type="entry name" value="LRR_dom_sf"/>
</dbReference>
<dbReference type="PANTHER" id="PTHR45930">
    <property type="entry name" value="G-PROTEIN COUPLED RECEPTOR 124-LIKE PROTEIN"/>
    <property type="match status" value="1"/>
</dbReference>
<dbReference type="InterPro" id="IPR013783">
    <property type="entry name" value="Ig-like_fold"/>
</dbReference>